<sequence length="218" mass="24666">MKISELRERVRVAREDAGSSEALRQWLDRKLPQLHRTISMRDDAGTTLFNFIQAYIERVPDILEAAQSVANHAKMRPQLIPVLKVAEEFFLRPSATPGSDRGLLVLLDEAYLAHRMVEEVNDRYVSHGGESLIPMSNTKANVIVYELLGEEYANQLDAAVDEAVAGLLPEDVFESPAFLAYKAGIDEDVRQDMWRRWPNMAEELGVGLTWREDTPDCP</sequence>
<evidence type="ECO:0000313" key="4">
    <source>
        <dbReference type="Proteomes" id="UP000186599"/>
    </source>
</evidence>
<dbReference type="AlphaFoldDB" id="A0A1I4LLB7"/>
<evidence type="ECO:0000313" key="3">
    <source>
        <dbReference type="EMBL" id="TKA92773.1"/>
    </source>
</evidence>
<dbReference type="EMBL" id="FOGN01000002">
    <property type="protein sequence ID" value="SER89193.1"/>
    <property type="molecule type" value="Genomic_DNA"/>
</dbReference>
<organism evidence="2 4">
    <name type="scientific">Halopseudomonas bauzanensis</name>
    <dbReference type="NCBI Taxonomy" id="653930"/>
    <lineage>
        <taxon>Bacteria</taxon>
        <taxon>Pseudomonadati</taxon>
        <taxon>Pseudomonadota</taxon>
        <taxon>Gammaproteobacteria</taxon>
        <taxon>Pseudomonadales</taxon>
        <taxon>Pseudomonadaceae</taxon>
        <taxon>Halopseudomonas</taxon>
    </lineage>
</organism>
<evidence type="ECO:0000313" key="6">
    <source>
        <dbReference type="Proteomes" id="UP000305198"/>
    </source>
</evidence>
<dbReference type="Proteomes" id="UP000186904">
    <property type="component" value="Unassembled WGS sequence"/>
</dbReference>
<protein>
    <submittedName>
        <fullName evidence="2">Uncharacterized protein</fullName>
    </submittedName>
</protein>
<accession>A0A1I4LLB7</accession>
<evidence type="ECO:0000313" key="1">
    <source>
        <dbReference type="EMBL" id="SER89193.1"/>
    </source>
</evidence>
<dbReference type="RefSeq" id="WP_074779098.1">
    <property type="nucleotide sequence ID" value="NZ_FOGN01000002.1"/>
</dbReference>
<dbReference type="Proteomes" id="UP000305198">
    <property type="component" value="Unassembled WGS sequence"/>
</dbReference>
<name>A0A1I4LLB7_9GAMM</name>
<keyword evidence="4" id="KW-1185">Reference proteome</keyword>
<reference evidence="4 5" key="1">
    <citation type="submission" date="2016-10" db="EMBL/GenBank/DDBJ databases">
        <authorList>
            <person name="de Groot N.N."/>
        </authorList>
    </citation>
    <scope>NUCLEOTIDE SEQUENCE [LARGE SCALE GENOMIC DNA]</scope>
    <source>
        <strain evidence="2 4">CGMCC 1.9095</strain>
        <strain evidence="1 5">DSM 22558</strain>
    </source>
</reference>
<dbReference type="STRING" id="653930.SAMN05216589_1715"/>
<dbReference type="Proteomes" id="UP000186599">
    <property type="component" value="Unassembled WGS sequence"/>
</dbReference>
<evidence type="ECO:0000313" key="5">
    <source>
        <dbReference type="Proteomes" id="UP000186904"/>
    </source>
</evidence>
<evidence type="ECO:0000313" key="2">
    <source>
        <dbReference type="EMBL" id="SFL91898.1"/>
    </source>
</evidence>
<dbReference type="EMBL" id="SWAV01000001">
    <property type="protein sequence ID" value="TKA92773.1"/>
    <property type="molecule type" value="Genomic_DNA"/>
</dbReference>
<reference evidence="3 6" key="2">
    <citation type="submission" date="2019-04" db="EMBL/GenBank/DDBJ databases">
        <title>Crypto-aerobic microbial life in anoxic (sulfidic) marine sediments.</title>
        <authorList>
            <person name="Bhattacharya S."/>
            <person name="Roy C."/>
            <person name="Mondal N."/>
            <person name="Sarkar J."/>
            <person name="Mandal S."/>
            <person name="Rameez M.J."/>
            <person name="Ghosh W."/>
        </authorList>
    </citation>
    <scope>NUCLEOTIDE SEQUENCE [LARGE SCALE GENOMIC DNA]</scope>
    <source>
        <strain evidence="3 6">SBBB</strain>
    </source>
</reference>
<proteinExistence type="predicted"/>
<dbReference type="OrthoDB" id="5731249at2"/>
<dbReference type="EMBL" id="FOUA01000002">
    <property type="protein sequence ID" value="SFL91898.1"/>
    <property type="molecule type" value="Genomic_DNA"/>
</dbReference>
<gene>
    <name evidence="3" type="ORF">FA869_00865</name>
    <name evidence="2" type="ORF">SAMN04487855_1598</name>
    <name evidence="1" type="ORF">SAMN05216589_1715</name>
</gene>